<keyword evidence="7" id="KW-1185">Reference proteome</keyword>
<evidence type="ECO:0000256" key="2">
    <source>
        <dbReference type="ARBA" id="ARBA00022598"/>
    </source>
</evidence>
<feature type="compositionally biased region" description="Low complexity" evidence="3">
    <location>
        <begin position="186"/>
        <end position="195"/>
    </location>
</feature>
<dbReference type="InterPro" id="IPR025110">
    <property type="entry name" value="AMP-bd_C"/>
</dbReference>
<sequence>MTAEEQTAGDGAGGSSAGGTCAGGGTATGGEEIFELLTADGVTLLDRLDHWAERRPEAVCIYDGEAGEEVTYRQFARDTDRMAGSLAALGIRKGDRVSVFTTHSVLAAQTVFACWKAGAIYCPVNFSYRGRLLSYQLNDTGPRLVITDEDLVGRIDEVWAELEEPGLGAAVLGHEGTAGGLREHASATAASGTAGPDAQGSAEPSGSTGAPRVPWSSLTADLPRPAVTVGPGDPANIVYTSGTTGPAKGVLQPHLWVNQYTFGMRGNLDEDDVVYNDLPMYHVGGAFANFGKAVWAGCETALWNRFSASEFWDRIALRGATSAILLDVMVPWLMKAPPSETDRENTLSKVHMQPLPLHHTEVARRFGIDFVSAGFGQTESGAPLKLLLDECPPGTGTPEHLLRGKRRADILADCARRGTTVVDGAQVTVKGAMGYPAAFCEVEVLDSFEKPCAPGQPGELAVRPRIPDLMMLEYIGKPDATAHAWRGGWFHTGDSALREEDGSFRFIDRLGDRIRVKGENLSSFQVEDLLNTHPAVQMSAVFAVPGEEGDEDDIVAYVVPAEGTAVREEDLRAHAEETMPRYMRPRHIRIVADIPRTPTNKIEKYKLRREFAEGTRG</sequence>
<protein>
    <submittedName>
        <fullName evidence="6">AMP-binding protein</fullName>
    </submittedName>
</protein>
<evidence type="ECO:0000259" key="4">
    <source>
        <dbReference type="Pfam" id="PF00501"/>
    </source>
</evidence>
<reference evidence="6 7" key="1">
    <citation type="journal article" date="2019" name="Int. J. Syst. Evol. Microbiol.">
        <title>The Global Catalogue of Microorganisms (GCM) 10K type strain sequencing project: providing services to taxonomists for standard genome sequencing and annotation.</title>
        <authorList>
            <consortium name="The Broad Institute Genomics Platform"/>
            <consortium name="The Broad Institute Genome Sequencing Center for Infectious Disease"/>
            <person name="Wu L."/>
            <person name="Ma J."/>
        </authorList>
    </citation>
    <scope>NUCLEOTIDE SEQUENCE [LARGE SCALE GENOMIC DNA]</scope>
    <source>
        <strain evidence="6 7">JCM 15900</strain>
    </source>
</reference>
<evidence type="ECO:0000256" key="1">
    <source>
        <dbReference type="ARBA" id="ARBA00006432"/>
    </source>
</evidence>
<dbReference type="InterPro" id="IPR000873">
    <property type="entry name" value="AMP-dep_synth/lig_dom"/>
</dbReference>
<dbReference type="EMBL" id="BAAAPZ010000008">
    <property type="protein sequence ID" value="GAA2098613.1"/>
    <property type="molecule type" value="Genomic_DNA"/>
</dbReference>
<comment type="similarity">
    <text evidence="1">Belongs to the ATP-dependent AMP-binding enzyme family.</text>
</comment>
<keyword evidence="2" id="KW-0436">Ligase</keyword>
<proteinExistence type="inferred from homology"/>
<organism evidence="6 7">
    <name type="scientific">Brevibacterium salitolerans</name>
    <dbReference type="NCBI Taxonomy" id="1403566"/>
    <lineage>
        <taxon>Bacteria</taxon>
        <taxon>Bacillati</taxon>
        <taxon>Actinomycetota</taxon>
        <taxon>Actinomycetes</taxon>
        <taxon>Micrococcales</taxon>
        <taxon>Brevibacteriaceae</taxon>
        <taxon>Brevibacterium</taxon>
    </lineage>
</organism>
<dbReference type="RefSeq" id="WP_344337052.1">
    <property type="nucleotide sequence ID" value="NZ_BAAAPZ010000008.1"/>
</dbReference>
<dbReference type="InterPro" id="IPR045851">
    <property type="entry name" value="AMP-bd_C_sf"/>
</dbReference>
<dbReference type="InterPro" id="IPR042099">
    <property type="entry name" value="ANL_N_sf"/>
</dbReference>
<feature type="region of interest" description="Disordered" evidence="3">
    <location>
        <begin position="1"/>
        <end position="22"/>
    </location>
</feature>
<accession>A0ABN2WV32</accession>
<name>A0ABN2WV32_9MICO</name>
<feature type="domain" description="AMP-dependent synthetase/ligase" evidence="4">
    <location>
        <begin position="48"/>
        <end position="464"/>
    </location>
</feature>
<feature type="region of interest" description="Disordered" evidence="3">
    <location>
        <begin position="185"/>
        <end position="217"/>
    </location>
</feature>
<feature type="compositionally biased region" description="Gly residues" evidence="3">
    <location>
        <begin position="10"/>
        <end position="22"/>
    </location>
</feature>
<evidence type="ECO:0000313" key="6">
    <source>
        <dbReference type="EMBL" id="GAA2098613.1"/>
    </source>
</evidence>
<dbReference type="Gene3D" id="3.30.300.30">
    <property type="match status" value="1"/>
</dbReference>
<dbReference type="Gene3D" id="3.40.50.12780">
    <property type="entry name" value="N-terminal domain of ligase-like"/>
    <property type="match status" value="1"/>
</dbReference>
<dbReference type="SUPFAM" id="SSF56801">
    <property type="entry name" value="Acetyl-CoA synthetase-like"/>
    <property type="match status" value="1"/>
</dbReference>
<evidence type="ECO:0000256" key="3">
    <source>
        <dbReference type="SAM" id="MobiDB-lite"/>
    </source>
</evidence>
<dbReference type="PANTHER" id="PTHR43201">
    <property type="entry name" value="ACYL-COA SYNTHETASE"/>
    <property type="match status" value="1"/>
</dbReference>
<dbReference type="PANTHER" id="PTHR43201:SF5">
    <property type="entry name" value="MEDIUM-CHAIN ACYL-COA LIGASE ACSF2, MITOCHONDRIAL"/>
    <property type="match status" value="1"/>
</dbReference>
<dbReference type="PROSITE" id="PS00455">
    <property type="entry name" value="AMP_BINDING"/>
    <property type="match status" value="1"/>
</dbReference>
<dbReference type="Pfam" id="PF00501">
    <property type="entry name" value="AMP-binding"/>
    <property type="match status" value="1"/>
</dbReference>
<dbReference type="Proteomes" id="UP001500984">
    <property type="component" value="Unassembled WGS sequence"/>
</dbReference>
<dbReference type="Pfam" id="PF13193">
    <property type="entry name" value="AMP-binding_C"/>
    <property type="match status" value="1"/>
</dbReference>
<comment type="caution">
    <text evidence="6">The sequence shown here is derived from an EMBL/GenBank/DDBJ whole genome shotgun (WGS) entry which is preliminary data.</text>
</comment>
<feature type="domain" description="AMP-binding enzyme C-terminal" evidence="5">
    <location>
        <begin position="525"/>
        <end position="601"/>
    </location>
</feature>
<dbReference type="InterPro" id="IPR020845">
    <property type="entry name" value="AMP-binding_CS"/>
</dbReference>
<evidence type="ECO:0000259" key="5">
    <source>
        <dbReference type="Pfam" id="PF13193"/>
    </source>
</evidence>
<evidence type="ECO:0000313" key="7">
    <source>
        <dbReference type="Proteomes" id="UP001500984"/>
    </source>
</evidence>
<gene>
    <name evidence="6" type="ORF">GCM10009823_19970</name>
</gene>